<dbReference type="Gene3D" id="3.40.50.12500">
    <property type="match status" value="1"/>
</dbReference>
<dbReference type="InterPro" id="IPR001920">
    <property type="entry name" value="Asp/Glu_race"/>
</dbReference>
<dbReference type="Pfam" id="PF01177">
    <property type="entry name" value="Asp_Glu_race"/>
    <property type="match status" value="1"/>
</dbReference>
<accession>X0WLZ1</accession>
<dbReference type="InterPro" id="IPR015942">
    <property type="entry name" value="Asp/Glu/hydantoin_racemase"/>
</dbReference>
<comment type="caution">
    <text evidence="2">The sequence shown here is derived from an EMBL/GenBank/DDBJ whole genome shotgun (WGS) entry which is preliminary data.</text>
</comment>
<sequence length="161" mass="18105">TAPAEAAMHIATTLGHTFSILVGRKKWTPKMHENVVKYGFTDQLASFKSLEMGVYDFQKDPAETARRMRAAAREAVEVDGAEVIILGCTIEFGFYKELQEELGVPVIDAVLAPLKFAEFLTGLKDQFNWTHSKIYGYQSPPQEEIVEWKLEEQYGTSGLWG</sequence>
<dbReference type="InterPro" id="IPR052186">
    <property type="entry name" value="Hydantoin_racemase-like"/>
</dbReference>
<reference evidence="2" key="1">
    <citation type="journal article" date="2014" name="Front. Microbiol.">
        <title>High frequency of phylogenetically diverse reductive dehalogenase-homologous genes in deep subseafloor sedimentary metagenomes.</title>
        <authorList>
            <person name="Kawai M."/>
            <person name="Futagami T."/>
            <person name="Toyoda A."/>
            <person name="Takaki Y."/>
            <person name="Nishi S."/>
            <person name="Hori S."/>
            <person name="Arai W."/>
            <person name="Tsubouchi T."/>
            <person name="Morono Y."/>
            <person name="Uchiyama I."/>
            <person name="Ito T."/>
            <person name="Fujiyama A."/>
            <person name="Inagaki F."/>
            <person name="Takami H."/>
        </authorList>
    </citation>
    <scope>NUCLEOTIDE SEQUENCE</scope>
    <source>
        <strain evidence="2">Expedition CK06-06</strain>
    </source>
</reference>
<dbReference type="PANTHER" id="PTHR28047">
    <property type="entry name" value="PROTEIN DCG1"/>
    <property type="match status" value="1"/>
</dbReference>
<proteinExistence type="inferred from homology"/>
<dbReference type="AlphaFoldDB" id="X0WLZ1"/>
<organism evidence="2">
    <name type="scientific">marine sediment metagenome</name>
    <dbReference type="NCBI Taxonomy" id="412755"/>
    <lineage>
        <taxon>unclassified sequences</taxon>
        <taxon>metagenomes</taxon>
        <taxon>ecological metagenomes</taxon>
    </lineage>
</organism>
<gene>
    <name evidence="2" type="ORF">S01H1_73791</name>
</gene>
<name>X0WLZ1_9ZZZZ</name>
<feature type="non-terminal residue" evidence="2">
    <location>
        <position position="1"/>
    </location>
</feature>
<dbReference type="InterPro" id="IPR053714">
    <property type="entry name" value="Iso_Racemase_Enz_sf"/>
</dbReference>
<dbReference type="PANTHER" id="PTHR28047:SF5">
    <property type="entry name" value="PROTEIN DCG1"/>
    <property type="match status" value="1"/>
</dbReference>
<evidence type="ECO:0000256" key="1">
    <source>
        <dbReference type="ARBA" id="ARBA00038414"/>
    </source>
</evidence>
<comment type="similarity">
    <text evidence="1">Belongs to the HyuE racemase family.</text>
</comment>
<protein>
    <recommendedName>
        <fullName evidence="3">Hydantoin racemase</fullName>
    </recommendedName>
</protein>
<dbReference type="EMBL" id="BARS01049321">
    <property type="protein sequence ID" value="GAG31675.1"/>
    <property type="molecule type" value="Genomic_DNA"/>
</dbReference>
<evidence type="ECO:0008006" key="3">
    <source>
        <dbReference type="Google" id="ProtNLM"/>
    </source>
</evidence>
<dbReference type="SUPFAM" id="SSF53681">
    <property type="entry name" value="Aspartate/glutamate racemase"/>
    <property type="match status" value="1"/>
</dbReference>
<dbReference type="GO" id="GO:0047661">
    <property type="term" value="F:amino-acid racemase activity"/>
    <property type="evidence" value="ECO:0007669"/>
    <property type="project" value="InterPro"/>
</dbReference>
<evidence type="ECO:0000313" key="2">
    <source>
        <dbReference type="EMBL" id="GAG31675.1"/>
    </source>
</evidence>